<proteinExistence type="predicted"/>
<reference evidence="2 3" key="1">
    <citation type="submission" date="2021-12" db="EMBL/GenBank/DDBJ databases">
        <title>Discovery of the Pendulisporaceae a myxobacterial family with distinct sporulation behavior and unique specialized metabolism.</title>
        <authorList>
            <person name="Garcia R."/>
            <person name="Popoff A."/>
            <person name="Bader C.D."/>
            <person name="Loehr J."/>
            <person name="Walesch S."/>
            <person name="Walt C."/>
            <person name="Boldt J."/>
            <person name="Bunk B."/>
            <person name="Haeckl F.J.F.P.J."/>
            <person name="Gunesch A.P."/>
            <person name="Birkelbach J."/>
            <person name="Nuebel U."/>
            <person name="Pietschmann T."/>
            <person name="Bach T."/>
            <person name="Mueller R."/>
        </authorList>
    </citation>
    <scope>NUCLEOTIDE SEQUENCE [LARGE SCALE GENOMIC DNA]</scope>
    <source>
        <strain evidence="2 3">MSr11954</strain>
    </source>
</reference>
<keyword evidence="3" id="KW-1185">Reference proteome</keyword>
<gene>
    <name evidence="2" type="ORF">LZC94_04070</name>
</gene>
<evidence type="ECO:0000313" key="2">
    <source>
        <dbReference type="EMBL" id="WXB16457.1"/>
    </source>
</evidence>
<evidence type="ECO:0000259" key="1">
    <source>
        <dbReference type="PROSITE" id="PS50075"/>
    </source>
</evidence>
<sequence length="80" mass="8976">MDVERIITSKFASAVNRSPEEIDPNANLIQYEGMNSILAVQLISQLESEFGIHIDQDEIRHIQTLNDIISLTKKKVGQPA</sequence>
<dbReference type="InterPro" id="IPR009081">
    <property type="entry name" value="PP-bd_ACP"/>
</dbReference>
<dbReference type="RefSeq" id="WP_394826081.1">
    <property type="nucleotide sequence ID" value="NZ_CP089984.1"/>
</dbReference>
<name>A0ABZ2M0F6_9BACT</name>
<dbReference type="PROSITE" id="PS50075">
    <property type="entry name" value="CARRIER"/>
    <property type="match status" value="1"/>
</dbReference>
<protein>
    <submittedName>
        <fullName evidence="2">Acyl carrier protein</fullName>
    </submittedName>
</protein>
<evidence type="ECO:0000313" key="3">
    <source>
        <dbReference type="Proteomes" id="UP001370348"/>
    </source>
</evidence>
<accession>A0ABZ2M0F6</accession>
<dbReference type="SUPFAM" id="SSF47336">
    <property type="entry name" value="ACP-like"/>
    <property type="match status" value="1"/>
</dbReference>
<dbReference type="Proteomes" id="UP001370348">
    <property type="component" value="Chromosome"/>
</dbReference>
<dbReference type="InterPro" id="IPR036736">
    <property type="entry name" value="ACP-like_sf"/>
</dbReference>
<dbReference type="EMBL" id="CP089984">
    <property type="protein sequence ID" value="WXB16457.1"/>
    <property type="molecule type" value="Genomic_DNA"/>
</dbReference>
<dbReference type="Pfam" id="PF00550">
    <property type="entry name" value="PP-binding"/>
    <property type="match status" value="1"/>
</dbReference>
<organism evidence="2 3">
    <name type="scientific">Pendulispora albinea</name>
    <dbReference type="NCBI Taxonomy" id="2741071"/>
    <lineage>
        <taxon>Bacteria</taxon>
        <taxon>Pseudomonadati</taxon>
        <taxon>Myxococcota</taxon>
        <taxon>Myxococcia</taxon>
        <taxon>Myxococcales</taxon>
        <taxon>Sorangiineae</taxon>
        <taxon>Pendulisporaceae</taxon>
        <taxon>Pendulispora</taxon>
    </lineage>
</organism>
<dbReference type="Gene3D" id="1.10.1200.10">
    <property type="entry name" value="ACP-like"/>
    <property type="match status" value="1"/>
</dbReference>
<feature type="domain" description="Carrier" evidence="1">
    <location>
        <begin position="1"/>
        <end position="76"/>
    </location>
</feature>